<gene>
    <name evidence="6" type="ORF">BL253_08825</name>
</gene>
<name>A0A1V2IEC3_9ACTN</name>
<dbReference type="Pfam" id="PF00440">
    <property type="entry name" value="TetR_N"/>
    <property type="match status" value="1"/>
</dbReference>
<evidence type="ECO:0000313" key="6">
    <source>
        <dbReference type="EMBL" id="ONH31370.1"/>
    </source>
</evidence>
<evidence type="ECO:0000259" key="5">
    <source>
        <dbReference type="PROSITE" id="PS50977"/>
    </source>
</evidence>
<dbReference type="AlphaFoldDB" id="A0A1V2IEC3"/>
<dbReference type="PROSITE" id="PS50977">
    <property type="entry name" value="HTH_TETR_2"/>
    <property type="match status" value="1"/>
</dbReference>
<dbReference type="GO" id="GO:0000976">
    <property type="term" value="F:transcription cis-regulatory region binding"/>
    <property type="evidence" value="ECO:0007669"/>
    <property type="project" value="TreeGrafter"/>
</dbReference>
<sequence length="272" mass="28886">MYEDGQVTDERSGSGDPARTLALLWGKPLAPSRRGPARGLELTSVVDTAIGLADREGLAAVTMRAVSRALGVVPMTLYTYVPGKAEMLDLMLDAVYLRMPRADTTGASWRTRLTAIADENRALFSAHPWAAEISTLRPPLGPGLMAKYEHELAALDGLGLSDVEMDDCLTHLLSFVQANAREAHQAATVAAAGDDAQWWASVGPLLAQVLDERRYPLASRVGTAAGEAHGSAHDPGHAYRFGLARVLDGLAFLIKRAESGPPGEEFSADGTG</sequence>
<evidence type="ECO:0000256" key="3">
    <source>
        <dbReference type="ARBA" id="ARBA00023163"/>
    </source>
</evidence>
<dbReference type="GO" id="GO:0003700">
    <property type="term" value="F:DNA-binding transcription factor activity"/>
    <property type="evidence" value="ECO:0007669"/>
    <property type="project" value="TreeGrafter"/>
</dbReference>
<dbReference type="Pfam" id="PF02909">
    <property type="entry name" value="TetR_C_1"/>
    <property type="match status" value="1"/>
</dbReference>
<dbReference type="SUPFAM" id="SSF46689">
    <property type="entry name" value="Homeodomain-like"/>
    <property type="match status" value="1"/>
</dbReference>
<dbReference type="OrthoDB" id="2570341at2"/>
<keyword evidence="3" id="KW-0804">Transcription</keyword>
<evidence type="ECO:0000256" key="2">
    <source>
        <dbReference type="ARBA" id="ARBA00023125"/>
    </source>
</evidence>
<dbReference type="InterPro" id="IPR001647">
    <property type="entry name" value="HTH_TetR"/>
</dbReference>
<dbReference type="GO" id="GO:0045892">
    <property type="term" value="P:negative regulation of DNA-templated transcription"/>
    <property type="evidence" value="ECO:0007669"/>
    <property type="project" value="InterPro"/>
</dbReference>
<protein>
    <submittedName>
        <fullName evidence="6">TetR family transcriptional regulator</fullName>
    </submittedName>
</protein>
<comment type="caution">
    <text evidence="6">The sequence shown here is derived from an EMBL/GenBank/DDBJ whole genome shotgun (WGS) entry which is preliminary data.</text>
</comment>
<dbReference type="InterPro" id="IPR004111">
    <property type="entry name" value="Repressor_TetR_C"/>
</dbReference>
<organism evidence="6 7">
    <name type="scientific">Pseudofrankia asymbiotica</name>
    <dbReference type="NCBI Taxonomy" id="1834516"/>
    <lineage>
        <taxon>Bacteria</taxon>
        <taxon>Bacillati</taxon>
        <taxon>Actinomycetota</taxon>
        <taxon>Actinomycetes</taxon>
        <taxon>Frankiales</taxon>
        <taxon>Frankiaceae</taxon>
        <taxon>Pseudofrankia</taxon>
    </lineage>
</organism>
<reference evidence="7" key="1">
    <citation type="submission" date="2016-10" db="EMBL/GenBank/DDBJ databases">
        <title>Frankia sp. NRRL B-16386 Genome sequencing.</title>
        <authorList>
            <person name="Ghodhbane-Gtari F."/>
            <person name="Swanson E."/>
            <person name="Gueddou A."/>
            <person name="Hezbri K."/>
            <person name="Ktari K."/>
            <person name="Nouioui I."/>
            <person name="Morris K."/>
            <person name="Simpson S."/>
            <person name="Abebe-Akele F."/>
            <person name="Thomas K."/>
            <person name="Gtari M."/>
            <person name="Tisa L.S."/>
        </authorList>
    </citation>
    <scope>NUCLEOTIDE SEQUENCE [LARGE SCALE GENOMIC DNA]</scope>
    <source>
        <strain evidence="7">NRRL B-16386</strain>
    </source>
</reference>
<evidence type="ECO:0000313" key="7">
    <source>
        <dbReference type="Proteomes" id="UP000188929"/>
    </source>
</evidence>
<dbReference type="PANTHER" id="PTHR30055:SF151">
    <property type="entry name" value="TRANSCRIPTIONAL REGULATORY PROTEIN"/>
    <property type="match status" value="1"/>
</dbReference>
<dbReference type="EMBL" id="MOMC01000016">
    <property type="protein sequence ID" value="ONH31370.1"/>
    <property type="molecule type" value="Genomic_DNA"/>
</dbReference>
<keyword evidence="1" id="KW-0805">Transcription regulation</keyword>
<proteinExistence type="predicted"/>
<dbReference type="Gene3D" id="1.10.357.10">
    <property type="entry name" value="Tetracycline Repressor, domain 2"/>
    <property type="match status" value="1"/>
</dbReference>
<dbReference type="InterPro" id="IPR036271">
    <property type="entry name" value="Tet_transcr_reg_TetR-rel_C_sf"/>
</dbReference>
<dbReference type="PANTHER" id="PTHR30055">
    <property type="entry name" value="HTH-TYPE TRANSCRIPTIONAL REGULATOR RUTR"/>
    <property type="match status" value="1"/>
</dbReference>
<dbReference type="Gene3D" id="1.10.10.60">
    <property type="entry name" value="Homeodomain-like"/>
    <property type="match status" value="1"/>
</dbReference>
<keyword evidence="7" id="KW-1185">Reference proteome</keyword>
<feature type="DNA-binding region" description="H-T-H motif" evidence="4">
    <location>
        <begin position="62"/>
        <end position="81"/>
    </location>
</feature>
<dbReference type="RefSeq" id="WP_076815424.1">
    <property type="nucleotide sequence ID" value="NZ_MOMC01000016.1"/>
</dbReference>
<dbReference type="InterPro" id="IPR050109">
    <property type="entry name" value="HTH-type_TetR-like_transc_reg"/>
</dbReference>
<dbReference type="SUPFAM" id="SSF48498">
    <property type="entry name" value="Tetracyclin repressor-like, C-terminal domain"/>
    <property type="match status" value="1"/>
</dbReference>
<feature type="domain" description="HTH tetR-type" evidence="5">
    <location>
        <begin position="39"/>
        <end position="99"/>
    </location>
</feature>
<dbReference type="STRING" id="1834516.BL253_08825"/>
<accession>A0A1V2IEC3</accession>
<dbReference type="Proteomes" id="UP000188929">
    <property type="component" value="Unassembled WGS sequence"/>
</dbReference>
<evidence type="ECO:0000256" key="1">
    <source>
        <dbReference type="ARBA" id="ARBA00023015"/>
    </source>
</evidence>
<dbReference type="InterPro" id="IPR009057">
    <property type="entry name" value="Homeodomain-like_sf"/>
</dbReference>
<keyword evidence="2 4" id="KW-0238">DNA-binding</keyword>
<evidence type="ECO:0000256" key="4">
    <source>
        <dbReference type="PROSITE-ProRule" id="PRU00335"/>
    </source>
</evidence>